<dbReference type="Proteomes" id="UP000469558">
    <property type="component" value="Unassembled WGS sequence"/>
</dbReference>
<dbReference type="InterPro" id="IPR023393">
    <property type="entry name" value="START-like_dom_sf"/>
</dbReference>
<reference evidence="1 2" key="1">
    <citation type="submission" date="2018-05" db="EMBL/GenBank/DDBJ databases">
        <title>Genome sequencing and assembly of the regulated plant pathogen Lachnellula willkommii and related sister species for the development of diagnostic species identification markers.</title>
        <authorList>
            <person name="Giroux E."/>
            <person name="Bilodeau G."/>
        </authorList>
    </citation>
    <scope>NUCLEOTIDE SEQUENCE [LARGE SCALE GENOMIC DNA]</scope>
    <source>
        <strain evidence="1 2">CBS 268.59</strain>
    </source>
</reference>
<dbReference type="OrthoDB" id="509124at2759"/>
<sequence length="194" mass="21084">MHFVKRGFSIFGASANAYSLPVNCANNSGIMTTPTYGTTGAVFTVCAQDFINGSPSTVYNVILDFLRYPAWNEFVYYLDLPANVSSAADVYVGMPMTLHTSGLIPGLNTTSDERITYLEPDSNPPWIGWRYDPGAIGGLLMQAEHDLGNGSTKYVSWETYYGAGAAGLQLLLGNNLQADFELQGTNLKQRVESL</sequence>
<name>A0A8T9CEZ0_9HELO</name>
<accession>A0A8T9CEZ0</accession>
<organism evidence="1 2">
    <name type="scientific">Lachnellula suecica</name>
    <dbReference type="NCBI Taxonomy" id="602035"/>
    <lineage>
        <taxon>Eukaryota</taxon>
        <taxon>Fungi</taxon>
        <taxon>Dikarya</taxon>
        <taxon>Ascomycota</taxon>
        <taxon>Pezizomycotina</taxon>
        <taxon>Leotiomycetes</taxon>
        <taxon>Helotiales</taxon>
        <taxon>Lachnaceae</taxon>
        <taxon>Lachnellula</taxon>
    </lineage>
</organism>
<proteinExistence type="predicted"/>
<keyword evidence="2" id="KW-1185">Reference proteome</keyword>
<comment type="caution">
    <text evidence="1">The sequence shown here is derived from an EMBL/GenBank/DDBJ whole genome shotgun (WGS) entry which is preliminary data.</text>
</comment>
<evidence type="ECO:0000313" key="2">
    <source>
        <dbReference type="Proteomes" id="UP000469558"/>
    </source>
</evidence>
<dbReference type="EMBL" id="QGMK01000120">
    <property type="protein sequence ID" value="TVY84081.1"/>
    <property type="molecule type" value="Genomic_DNA"/>
</dbReference>
<dbReference type="Gene3D" id="3.30.530.20">
    <property type="match status" value="1"/>
</dbReference>
<evidence type="ECO:0000313" key="1">
    <source>
        <dbReference type="EMBL" id="TVY84081.1"/>
    </source>
</evidence>
<protein>
    <submittedName>
        <fullName evidence="1">Uncharacterized protein</fullName>
    </submittedName>
</protein>
<gene>
    <name evidence="1" type="ORF">LSUE1_G001526</name>
</gene>
<dbReference type="SUPFAM" id="SSF55961">
    <property type="entry name" value="Bet v1-like"/>
    <property type="match status" value="1"/>
</dbReference>
<dbReference type="AlphaFoldDB" id="A0A8T9CEZ0"/>